<accession>A0A166A9V7</accession>
<proteinExistence type="predicted"/>
<evidence type="ECO:0000313" key="7">
    <source>
        <dbReference type="Proteomes" id="UP000076798"/>
    </source>
</evidence>
<name>A0A166A9V7_9AGAM</name>
<dbReference type="InterPro" id="IPR016084">
    <property type="entry name" value="Haem_Oase-like_multi-hlx"/>
</dbReference>
<dbReference type="GO" id="GO:0004392">
    <property type="term" value="F:heme oxygenase (decyclizing) activity"/>
    <property type="evidence" value="ECO:0007669"/>
    <property type="project" value="InterPro"/>
</dbReference>
<dbReference type="AlphaFoldDB" id="A0A166A9V7"/>
<keyword evidence="2" id="KW-0479">Metal-binding</keyword>
<feature type="region of interest" description="Disordered" evidence="4">
    <location>
        <begin position="236"/>
        <end position="261"/>
    </location>
</feature>
<feature type="transmembrane region" description="Helical" evidence="5">
    <location>
        <begin position="278"/>
        <end position="302"/>
    </location>
</feature>
<keyword evidence="5" id="KW-0472">Membrane</keyword>
<dbReference type="PRINTS" id="PR00088">
    <property type="entry name" value="HAEMOXYGNASE"/>
</dbReference>
<keyword evidence="7" id="KW-1185">Reference proteome</keyword>
<gene>
    <name evidence="6" type="ORF">SISSUDRAFT_1009125</name>
</gene>
<sequence>MSSTITDWTAPIATLLRDGTAVAHEKAEKSEGASWLTRGELDKEEYARFLIMLWYIYSTLEEGLDRHSSNPVLAPTYNAPLLSRAAALEADIRHILQTSDWKTHPIHREIETSPPPALTAYVSRLKAINESSPELLLSHAYVRYLGDLSGGQYIRRSIAKAYGFDSAGTDFYDFGSQAATMGDLRKIKVWYRDGMNEGVPIGDIPLKESLVHEASLAFVLNGDLFKTLRPPTNPPSLRFDPVSATPVAHPGSTSPTTPSLASPSLSLRSASLSKQSSFSFATILTLVLAASLAHFILTVGGIKGEDVLRKLFSLV</sequence>
<dbReference type="Proteomes" id="UP000076798">
    <property type="component" value="Unassembled WGS sequence"/>
</dbReference>
<organism evidence="6 7">
    <name type="scientific">Sistotremastrum suecicum HHB10207 ss-3</name>
    <dbReference type="NCBI Taxonomy" id="1314776"/>
    <lineage>
        <taxon>Eukaryota</taxon>
        <taxon>Fungi</taxon>
        <taxon>Dikarya</taxon>
        <taxon>Basidiomycota</taxon>
        <taxon>Agaricomycotina</taxon>
        <taxon>Agaricomycetes</taxon>
        <taxon>Sistotremastrales</taxon>
        <taxon>Sistotremastraceae</taxon>
        <taxon>Sistotremastrum</taxon>
    </lineage>
</organism>
<dbReference type="PANTHER" id="PTHR10720:SF0">
    <property type="entry name" value="HEME OXYGENASE"/>
    <property type="match status" value="1"/>
</dbReference>
<dbReference type="OrthoDB" id="652091at2759"/>
<dbReference type="InterPro" id="IPR002051">
    <property type="entry name" value="Haem_Oase"/>
</dbReference>
<feature type="compositionally biased region" description="Low complexity" evidence="4">
    <location>
        <begin position="248"/>
        <end position="261"/>
    </location>
</feature>
<dbReference type="PANTHER" id="PTHR10720">
    <property type="entry name" value="HEME OXYGENASE"/>
    <property type="match status" value="1"/>
</dbReference>
<keyword evidence="5" id="KW-1133">Transmembrane helix</keyword>
<keyword evidence="1" id="KW-0349">Heme</keyword>
<dbReference type="SUPFAM" id="SSF48613">
    <property type="entry name" value="Heme oxygenase-like"/>
    <property type="match status" value="1"/>
</dbReference>
<evidence type="ECO:0000256" key="4">
    <source>
        <dbReference type="SAM" id="MobiDB-lite"/>
    </source>
</evidence>
<dbReference type="Gene3D" id="1.20.910.10">
    <property type="entry name" value="Heme oxygenase-like"/>
    <property type="match status" value="1"/>
</dbReference>
<protein>
    <submittedName>
        <fullName evidence="6">Heme oxygenase-like protein</fullName>
    </submittedName>
</protein>
<reference evidence="6 7" key="1">
    <citation type="journal article" date="2016" name="Mol. Biol. Evol.">
        <title>Comparative Genomics of Early-Diverging Mushroom-Forming Fungi Provides Insights into the Origins of Lignocellulose Decay Capabilities.</title>
        <authorList>
            <person name="Nagy L.G."/>
            <person name="Riley R."/>
            <person name="Tritt A."/>
            <person name="Adam C."/>
            <person name="Daum C."/>
            <person name="Floudas D."/>
            <person name="Sun H."/>
            <person name="Yadav J.S."/>
            <person name="Pangilinan J."/>
            <person name="Larsson K.H."/>
            <person name="Matsuura K."/>
            <person name="Barry K."/>
            <person name="Labutti K."/>
            <person name="Kuo R."/>
            <person name="Ohm R.A."/>
            <person name="Bhattacharya S.S."/>
            <person name="Shirouzu T."/>
            <person name="Yoshinaga Y."/>
            <person name="Martin F.M."/>
            <person name="Grigoriev I.V."/>
            <person name="Hibbett D.S."/>
        </authorList>
    </citation>
    <scope>NUCLEOTIDE SEQUENCE [LARGE SCALE GENOMIC DNA]</scope>
    <source>
        <strain evidence="6 7">HHB10207 ss-3</strain>
    </source>
</reference>
<dbReference type="GO" id="GO:0006788">
    <property type="term" value="P:heme oxidation"/>
    <property type="evidence" value="ECO:0007669"/>
    <property type="project" value="InterPro"/>
</dbReference>
<dbReference type="GO" id="GO:0046872">
    <property type="term" value="F:metal ion binding"/>
    <property type="evidence" value="ECO:0007669"/>
    <property type="project" value="UniProtKB-KW"/>
</dbReference>
<evidence type="ECO:0000256" key="1">
    <source>
        <dbReference type="ARBA" id="ARBA00022617"/>
    </source>
</evidence>
<dbReference type="CDD" id="cd19165">
    <property type="entry name" value="HemeO"/>
    <property type="match status" value="1"/>
</dbReference>
<keyword evidence="3" id="KW-0408">Iron</keyword>
<evidence type="ECO:0000256" key="5">
    <source>
        <dbReference type="SAM" id="Phobius"/>
    </source>
</evidence>
<dbReference type="STRING" id="1314776.A0A166A9V7"/>
<dbReference type="Pfam" id="PF01126">
    <property type="entry name" value="Heme_oxygenase"/>
    <property type="match status" value="1"/>
</dbReference>
<evidence type="ECO:0000256" key="3">
    <source>
        <dbReference type="ARBA" id="ARBA00023004"/>
    </source>
</evidence>
<evidence type="ECO:0000313" key="6">
    <source>
        <dbReference type="EMBL" id="KZT35119.1"/>
    </source>
</evidence>
<keyword evidence="5" id="KW-0812">Transmembrane</keyword>
<dbReference type="EMBL" id="KV428152">
    <property type="protein sequence ID" value="KZT35119.1"/>
    <property type="molecule type" value="Genomic_DNA"/>
</dbReference>
<evidence type="ECO:0000256" key="2">
    <source>
        <dbReference type="ARBA" id="ARBA00022723"/>
    </source>
</evidence>
<dbReference type="InterPro" id="IPR016053">
    <property type="entry name" value="Haem_Oase-like"/>
</dbReference>